<dbReference type="AlphaFoldDB" id="A0A7K1Y524"/>
<reference evidence="3 4" key="1">
    <citation type="submission" date="2019-11" db="EMBL/GenBank/DDBJ databases">
        <title>Pedobacter sp. HMF7647 Genome sequencing and assembly.</title>
        <authorList>
            <person name="Kang H."/>
            <person name="Kim H."/>
            <person name="Joh K."/>
        </authorList>
    </citation>
    <scope>NUCLEOTIDE SEQUENCE [LARGE SCALE GENOMIC DNA]</scope>
    <source>
        <strain evidence="3 4">HMF7647</strain>
    </source>
</reference>
<evidence type="ECO:0000313" key="3">
    <source>
        <dbReference type="EMBL" id="MXV49682.1"/>
    </source>
</evidence>
<feature type="region of interest" description="Disordered" evidence="1">
    <location>
        <begin position="1"/>
        <end position="94"/>
    </location>
</feature>
<keyword evidence="4" id="KW-1185">Reference proteome</keyword>
<gene>
    <name evidence="3" type="ORF">GS399_01760</name>
</gene>
<evidence type="ECO:0000256" key="1">
    <source>
        <dbReference type="SAM" id="MobiDB-lite"/>
    </source>
</evidence>
<dbReference type="InterPro" id="IPR025295">
    <property type="entry name" value="eCIS_core_dom"/>
</dbReference>
<dbReference type="EMBL" id="WVHT01000001">
    <property type="protein sequence ID" value="MXV49682.1"/>
    <property type="molecule type" value="Genomic_DNA"/>
</dbReference>
<dbReference type="Pfam" id="PF13699">
    <property type="entry name" value="eCIS_core"/>
    <property type="match status" value="1"/>
</dbReference>
<proteinExistence type="predicted"/>
<organism evidence="3 4">
    <name type="scientific">Hufsiella arboris</name>
    <dbReference type="NCBI Taxonomy" id="2695275"/>
    <lineage>
        <taxon>Bacteria</taxon>
        <taxon>Pseudomonadati</taxon>
        <taxon>Bacteroidota</taxon>
        <taxon>Sphingobacteriia</taxon>
        <taxon>Sphingobacteriales</taxon>
        <taxon>Sphingobacteriaceae</taxon>
        <taxon>Hufsiella</taxon>
    </lineage>
</organism>
<dbReference type="RefSeq" id="WP_160842856.1">
    <property type="nucleotide sequence ID" value="NZ_WVHT01000001.1"/>
</dbReference>
<feature type="compositionally biased region" description="Polar residues" evidence="1">
    <location>
        <begin position="1"/>
        <end position="93"/>
    </location>
</feature>
<dbReference type="Proteomes" id="UP000466586">
    <property type="component" value="Unassembled WGS sequence"/>
</dbReference>
<protein>
    <submittedName>
        <fullName evidence="3">DUF4157 domain-containing protein</fullName>
    </submittedName>
</protein>
<name>A0A7K1Y524_9SPHI</name>
<sequence length="523" mass="57268">MRITKNTSKPLENQTAPAGSSEQRTINQSEKLASVQTALHVGESNQLSDSESENTAKTPAVSSFIQRKSEHSATPVTDSIDNQIESSRGSGQTIDHETKSFMQHRFGESFDNVHVHTDTNSGQLARSLNAKAFTVGDDIYFKEGNYNPGSAEGRKLLAHELTHTIQQSGSVQSVQRDTDVVNMPPLTVTAGMPDTAPLSTPVPAGGMSATITANPANTQLPETPLPFTASGWDGNDIASKLGQYDRIPGTDSDAVRCVQSVALMSHILIGPSAANAYLNAIALQGLLQSSQPENRKRTARQVIYFVRRRIENRQATYGNMYWAMEAVHDLFLNDTSGTPAGTADPVRAQITPSMDLSQSMVNMDVWCADRAELLAQASRLNAGEQLMLNTWSVSFNFNFDEAGFPLTQRSGTIELTDEEGHHPRQVTIRRIDASRKPRASQIDLNRDRKSGHQMLIYKDAANSHIKMYEPENTPSGNHLFDLTDDPSAIESSLFNDQPAFELYKYVQLWGKIVPAPATSAFGM</sequence>
<evidence type="ECO:0000259" key="2">
    <source>
        <dbReference type="Pfam" id="PF13699"/>
    </source>
</evidence>
<accession>A0A7K1Y524</accession>
<feature type="domain" description="eCIS core" evidence="2">
    <location>
        <begin position="94"/>
        <end position="169"/>
    </location>
</feature>
<comment type="caution">
    <text evidence="3">The sequence shown here is derived from an EMBL/GenBank/DDBJ whole genome shotgun (WGS) entry which is preliminary data.</text>
</comment>
<evidence type="ECO:0000313" key="4">
    <source>
        <dbReference type="Proteomes" id="UP000466586"/>
    </source>
</evidence>